<accession>A0A923I0P7</accession>
<dbReference type="Pfam" id="PF01048">
    <property type="entry name" value="PNP_UDP_1"/>
    <property type="match status" value="1"/>
</dbReference>
<evidence type="ECO:0000256" key="2">
    <source>
        <dbReference type="ARBA" id="ARBA00011888"/>
    </source>
</evidence>
<dbReference type="Proteomes" id="UP000616595">
    <property type="component" value="Unassembled WGS sequence"/>
</dbReference>
<keyword evidence="9" id="KW-1185">Reference proteome</keyword>
<dbReference type="GO" id="GO:0006152">
    <property type="term" value="P:purine nucleoside catabolic process"/>
    <property type="evidence" value="ECO:0007669"/>
    <property type="project" value="TreeGrafter"/>
</dbReference>
<name>A0A923I0P7_9FIRM</name>
<dbReference type="InterPro" id="IPR018016">
    <property type="entry name" value="Nucleoside_phosphorylase_CS"/>
</dbReference>
<evidence type="ECO:0000256" key="4">
    <source>
        <dbReference type="ARBA" id="ARBA00022676"/>
    </source>
</evidence>
<dbReference type="PANTHER" id="PTHR43691:SF11">
    <property type="entry name" value="FI09636P-RELATED"/>
    <property type="match status" value="1"/>
</dbReference>
<dbReference type="EMBL" id="WJBD01000001">
    <property type="protein sequence ID" value="MBC3886980.1"/>
    <property type="molecule type" value="Genomic_DNA"/>
</dbReference>
<dbReference type="InterPro" id="IPR000845">
    <property type="entry name" value="Nucleoside_phosphorylase_d"/>
</dbReference>
<dbReference type="PANTHER" id="PTHR43691">
    <property type="entry name" value="URIDINE PHOSPHORYLASE"/>
    <property type="match status" value="1"/>
</dbReference>
<dbReference type="EC" id="2.4.2.3" evidence="2"/>
<gene>
    <name evidence="8" type="primary">deoD</name>
    <name evidence="8" type="ORF">GH810_01450</name>
</gene>
<dbReference type="PROSITE" id="PS01232">
    <property type="entry name" value="PNP_UDP_1"/>
    <property type="match status" value="1"/>
</dbReference>
<evidence type="ECO:0000259" key="7">
    <source>
        <dbReference type="Pfam" id="PF01048"/>
    </source>
</evidence>
<dbReference type="GO" id="GO:0004850">
    <property type="term" value="F:uridine phosphorylase activity"/>
    <property type="evidence" value="ECO:0007669"/>
    <property type="project" value="UniProtKB-EC"/>
</dbReference>
<keyword evidence="4 8" id="KW-0328">Glycosyltransferase</keyword>
<proteinExistence type="inferred from homology"/>
<reference evidence="8" key="2">
    <citation type="submission" date="2020-10" db="EMBL/GenBank/DDBJ databases">
        <title>Comparative genomics of the Acetobacterium genus.</title>
        <authorList>
            <person name="Marshall C."/>
            <person name="May H."/>
            <person name="Norman S."/>
        </authorList>
    </citation>
    <scope>NUCLEOTIDE SEQUENCE</scope>
    <source>
        <strain evidence="8">DER-2019</strain>
    </source>
</reference>
<dbReference type="InterPro" id="IPR035994">
    <property type="entry name" value="Nucleoside_phosphorylase_sf"/>
</dbReference>
<comment type="catalytic activity">
    <reaction evidence="6">
        <text>uridine + phosphate = alpha-D-ribose 1-phosphate + uracil</text>
        <dbReference type="Rhea" id="RHEA:24388"/>
        <dbReference type="ChEBI" id="CHEBI:16704"/>
        <dbReference type="ChEBI" id="CHEBI:17568"/>
        <dbReference type="ChEBI" id="CHEBI:43474"/>
        <dbReference type="ChEBI" id="CHEBI:57720"/>
        <dbReference type="EC" id="2.4.2.3"/>
    </reaction>
</comment>
<evidence type="ECO:0000256" key="6">
    <source>
        <dbReference type="ARBA" id="ARBA00048447"/>
    </source>
</evidence>
<reference evidence="8" key="1">
    <citation type="submission" date="2019-10" db="EMBL/GenBank/DDBJ databases">
        <authorList>
            <person name="Ross D.E."/>
            <person name="Gulliver D."/>
        </authorList>
    </citation>
    <scope>NUCLEOTIDE SEQUENCE</scope>
    <source>
        <strain evidence="8">DER-2019</strain>
    </source>
</reference>
<comment type="caution">
    <text evidence="8">The sequence shown here is derived from an EMBL/GenBank/DDBJ whole genome shotgun (WGS) entry which is preliminary data.</text>
</comment>
<keyword evidence="5 8" id="KW-0808">Transferase</keyword>
<organism evidence="8 9">
    <name type="scientific">Acetobacterium paludosum</name>
    <dbReference type="NCBI Taxonomy" id="52693"/>
    <lineage>
        <taxon>Bacteria</taxon>
        <taxon>Bacillati</taxon>
        <taxon>Bacillota</taxon>
        <taxon>Clostridia</taxon>
        <taxon>Eubacteriales</taxon>
        <taxon>Eubacteriaceae</taxon>
        <taxon>Acetobacterium</taxon>
    </lineage>
</organism>
<protein>
    <recommendedName>
        <fullName evidence="3">Uridine phosphorylase</fullName>
        <ecNumber evidence="2">2.4.2.3</ecNumber>
    </recommendedName>
</protein>
<dbReference type="NCBIfam" id="NF004489">
    <property type="entry name" value="PRK05819.1"/>
    <property type="match status" value="1"/>
</dbReference>
<evidence type="ECO:0000313" key="8">
    <source>
        <dbReference type="EMBL" id="MBC3886980.1"/>
    </source>
</evidence>
<dbReference type="RefSeq" id="WP_148565595.1">
    <property type="nucleotide sequence ID" value="NZ_RXYA01000001.1"/>
</dbReference>
<comment type="similarity">
    <text evidence="1">Belongs to the PNP/UDP phosphorylase family.</text>
</comment>
<evidence type="ECO:0000256" key="3">
    <source>
        <dbReference type="ARBA" id="ARBA00021980"/>
    </source>
</evidence>
<evidence type="ECO:0000313" key="9">
    <source>
        <dbReference type="Proteomes" id="UP000616595"/>
    </source>
</evidence>
<dbReference type="CDD" id="cd09006">
    <property type="entry name" value="PNP_EcPNPI-like"/>
    <property type="match status" value="1"/>
</dbReference>
<dbReference type="GO" id="GO:0005829">
    <property type="term" value="C:cytosol"/>
    <property type="evidence" value="ECO:0007669"/>
    <property type="project" value="TreeGrafter"/>
</dbReference>
<dbReference type="NCBIfam" id="TIGR00107">
    <property type="entry name" value="deoD"/>
    <property type="match status" value="1"/>
</dbReference>
<dbReference type="SUPFAM" id="SSF53167">
    <property type="entry name" value="Purine and uridine phosphorylases"/>
    <property type="match status" value="1"/>
</dbReference>
<dbReference type="InterPro" id="IPR004402">
    <property type="entry name" value="DeoD-type"/>
</dbReference>
<evidence type="ECO:0000256" key="5">
    <source>
        <dbReference type="ARBA" id="ARBA00022679"/>
    </source>
</evidence>
<sequence>MATTHNEAKIGDIAKTVLMPGDPLRAKYIAETFLDHSFQFNTVRNMFGYTGFYQGQKISVMGSGMGMPSIGIYSYELFHYYDVDRIIRIGSAGSYIKDLNVYDLVLAESAWSQSTYAKVQNGCEASVLYSDKELNAAVEEAAENRGYALNKGRIYSSDVFYCAPEMEVPQAIYAERTCICVEMESFALFHNANFTGKKATSLLTISDNLITHEETSPKEREKSFTRMMAIGLDAASACEVENGSV</sequence>
<dbReference type="Gene3D" id="3.40.50.1580">
    <property type="entry name" value="Nucleoside phosphorylase domain"/>
    <property type="match status" value="1"/>
</dbReference>
<dbReference type="AlphaFoldDB" id="A0A923I0P7"/>
<feature type="domain" description="Nucleoside phosphorylase" evidence="7">
    <location>
        <begin position="16"/>
        <end position="224"/>
    </location>
</feature>
<dbReference type="GO" id="GO:0004731">
    <property type="term" value="F:purine-nucleoside phosphorylase activity"/>
    <property type="evidence" value="ECO:0007669"/>
    <property type="project" value="InterPro"/>
</dbReference>
<dbReference type="OrthoDB" id="9782889at2"/>
<evidence type="ECO:0000256" key="1">
    <source>
        <dbReference type="ARBA" id="ARBA00010456"/>
    </source>
</evidence>